<dbReference type="OrthoDB" id="6154284at2759"/>
<dbReference type="PANTHER" id="PTHR28635:SF1">
    <property type="entry name" value="TRANSMEMBRANE INNER EAR EXPRESSED PROTEIN"/>
    <property type="match status" value="1"/>
</dbReference>
<reference evidence="3" key="1">
    <citation type="submission" date="2021-12" db="EMBL/GenBank/DDBJ databases">
        <authorList>
            <person name="King R."/>
        </authorList>
    </citation>
    <scope>NUCLEOTIDE SEQUENCE</scope>
</reference>
<keyword evidence="2" id="KW-0472">Membrane</keyword>
<feature type="transmembrane region" description="Helical" evidence="2">
    <location>
        <begin position="27"/>
        <end position="49"/>
    </location>
</feature>
<dbReference type="EMBL" id="LR824020">
    <property type="protein sequence ID" value="CAH0588919.1"/>
    <property type="molecule type" value="Genomic_DNA"/>
</dbReference>
<feature type="compositionally biased region" description="Low complexity" evidence="1">
    <location>
        <begin position="165"/>
        <end position="175"/>
    </location>
</feature>
<evidence type="ECO:0000313" key="3">
    <source>
        <dbReference type="EMBL" id="CAH0588919.1"/>
    </source>
</evidence>
<accession>A0A9P0FRJ6</accession>
<evidence type="ECO:0000256" key="2">
    <source>
        <dbReference type="SAM" id="Phobius"/>
    </source>
</evidence>
<dbReference type="PANTHER" id="PTHR28635">
    <property type="entry name" value="TRANSMEMBRANE INNER EAR EXPRESSED PROTEIN"/>
    <property type="match status" value="1"/>
</dbReference>
<organism evidence="3 4">
    <name type="scientific">Chrysodeixis includens</name>
    <name type="common">Soybean looper</name>
    <name type="synonym">Pseudoplusia includens</name>
    <dbReference type="NCBI Taxonomy" id="689277"/>
    <lineage>
        <taxon>Eukaryota</taxon>
        <taxon>Metazoa</taxon>
        <taxon>Ecdysozoa</taxon>
        <taxon>Arthropoda</taxon>
        <taxon>Hexapoda</taxon>
        <taxon>Insecta</taxon>
        <taxon>Pterygota</taxon>
        <taxon>Neoptera</taxon>
        <taxon>Endopterygota</taxon>
        <taxon>Lepidoptera</taxon>
        <taxon>Glossata</taxon>
        <taxon>Ditrysia</taxon>
        <taxon>Noctuoidea</taxon>
        <taxon>Noctuidae</taxon>
        <taxon>Plusiinae</taxon>
        <taxon>Chrysodeixis</taxon>
    </lineage>
</organism>
<dbReference type="InterPro" id="IPR032006">
    <property type="entry name" value="TMIE"/>
</dbReference>
<feature type="region of interest" description="Disordered" evidence="1">
    <location>
        <begin position="106"/>
        <end position="181"/>
    </location>
</feature>
<evidence type="ECO:0000256" key="1">
    <source>
        <dbReference type="SAM" id="MobiDB-lite"/>
    </source>
</evidence>
<dbReference type="AlphaFoldDB" id="A0A9P0FRJ6"/>
<evidence type="ECO:0008006" key="5">
    <source>
        <dbReference type="Google" id="ProtNLM"/>
    </source>
</evidence>
<evidence type="ECO:0000313" key="4">
    <source>
        <dbReference type="Proteomes" id="UP001154114"/>
    </source>
</evidence>
<keyword evidence="2" id="KW-1133">Transmembrane helix</keyword>
<gene>
    <name evidence="3" type="ORF">CINC_LOCUS4148</name>
</gene>
<dbReference type="Pfam" id="PF16038">
    <property type="entry name" value="TMIE"/>
    <property type="match status" value="1"/>
</dbReference>
<dbReference type="Proteomes" id="UP001154114">
    <property type="component" value="Chromosome 17"/>
</dbReference>
<proteinExistence type="predicted"/>
<keyword evidence="2" id="KW-0812">Transmembrane</keyword>
<feature type="compositionally biased region" description="Low complexity" evidence="1">
    <location>
        <begin position="110"/>
        <end position="125"/>
    </location>
</feature>
<keyword evidence="4" id="KW-1185">Reference proteome</keyword>
<protein>
    <recommendedName>
        <fullName evidence="5">Transmembrane inner ear expressed protein</fullName>
    </recommendedName>
</protein>
<name>A0A9P0FRJ6_CHRIL</name>
<sequence length="181" mass="20373">MDPLMDIINNSEEPEWLEKSVVGDLRLWQIMFLCAASLASLIVIVCCCFRFRIPRTKQQIEADYQRRKITTKFRQKLETIQDAEMDTMSLKDALDLLHEQTNIQMEEENQQQSPPSSMMSPQQSSLDASFQPDGGQKPEPQASGLSFVKFASKVATLSKLGQPKSPTSPTSPTPSGNKMEF</sequence>